<dbReference type="EMBL" id="KZ819797">
    <property type="protein sequence ID" value="PWN52091.1"/>
    <property type="molecule type" value="Genomic_DNA"/>
</dbReference>
<name>A0ACD0P216_9BASI</name>
<evidence type="ECO:0000313" key="1">
    <source>
        <dbReference type="EMBL" id="PWN52091.1"/>
    </source>
</evidence>
<reference evidence="1 2" key="1">
    <citation type="journal article" date="2018" name="Mol. Biol. Evol.">
        <title>Broad Genomic Sampling Reveals a Smut Pathogenic Ancestry of the Fungal Clade Ustilaginomycotina.</title>
        <authorList>
            <person name="Kijpornyongpan T."/>
            <person name="Mondo S.J."/>
            <person name="Barry K."/>
            <person name="Sandor L."/>
            <person name="Lee J."/>
            <person name="Lipzen A."/>
            <person name="Pangilinan J."/>
            <person name="LaButti K."/>
            <person name="Hainaut M."/>
            <person name="Henrissat B."/>
            <person name="Grigoriev I.V."/>
            <person name="Spatafora J.W."/>
            <person name="Aime M.C."/>
        </authorList>
    </citation>
    <scope>NUCLEOTIDE SEQUENCE [LARGE SCALE GENOMIC DNA]</scope>
    <source>
        <strain evidence="1 2">SA 807</strain>
    </source>
</reference>
<proteinExistence type="predicted"/>
<evidence type="ECO:0000313" key="2">
    <source>
        <dbReference type="Proteomes" id="UP000245626"/>
    </source>
</evidence>
<sequence length="1266" mass="132421">MSSAAADFGFRRMRVAKACVVCRMRKTKCNGEQPCDGCRSHGATCTYAPPTNRQSRQSSDRAVSSAHGSSPSDSPGANPSGNDREGSEDLVDRPRKRAQTNDGPSSSYSAAAGSRSRPGKSMAERLAAQQQADECAKVNEDDGIRAHDETTGNMQFYGFTSNFNFQHRLLQTIQSLKLREQFQDGANRPQQKRAGSTSIPDSMTAWGHQNIIFRVPHSRPSVKERSFPTLGDARQIGDPTYLHPRLVDRFMDNYYVLVHPEIPVIPRQLAQRWVHEAGTLSGIYKRVCSIGLAPQNTLKGNELSTLYMLLALGASVDEGDPPEDEGIDMLSKENAESCSNTFFLQAKRRLEELLENSSVTSAKCLLLMGFWSLQWSNPNVAYLYLGYASRMCIAIGLHREASFPPSNPRSLENRRLWWSCYCLERRISTWFGQASNIRDDDVTTRLPFREDEVYLKMNSQMAQVCADVSRLCSKPPTDSEDLVSLAKLMDLQMLKIRDEGSEEYNVGFWEGRSSAVAHSQQQVASDVLVCRYSLNTFWWYLRIIIYSPLSIFALYLRSAGQPIPPNILSASHKAGSLAKELVDNISLAIDLKIRPSLNNLKFTSFYLDSACSILLAAILIDPSSDGHAFDYMAGVDRAIKHMEATGNNFMDHGTKASLAKARDVANLARQVIQAAAKDQGRRGGAGEQQQQHHLHKTAQSDEEEQKPSIMDKILTATAGSFSNENSAFPPTVLPSDGLTDPVSSTDSTNVAQGARTDPVAVESDWMEQFMSSFDWLAPMQQQMQQQTQTTPSLLPSPNSDLSPPSAQLQSPGEVFSLFSQPGGGATGELANGVPLQPNEAMSLLNNEIASLDMSMIMVNTGFSKGAPVPNSDQGQYPGQTGPPTPPSSSPPAGSWPSGTLPSTAPPSNPQYLPLSSGSTSPPWSGQGLYGGGQNQGGYGGSASGPGVGIFPPSSPPPPGLQGSSGQGGARGQDPYFGQAGSGESLRTAPGATTTAASGNGYGYGYGYGYDYNYNQYPYANQRLPTPSNAYGAGFSGFGQGGGGWQGAGAGAAAGAAAGAGAGAGGVGAGAGAGRGFGFGSFLPPYNPTPPFSNQPSNPPGYSTPPGYPAGGTGPGGTFNLMTSGGVAGATNPAGFSSLPGGSGVSLAAGQSGAGGGFGSGGGGSSGAGGLTAGGSTSPPGGTQPGSSGSRGPGGGTAGYDPHSQGYVFNPAQTGSLAVLTSTTGDGSTTSQGSSPANSTASSTTSGDGTASQGSTAGNTPTNPDDA</sequence>
<gene>
    <name evidence="1" type="ORF">IE53DRAFT_367497</name>
</gene>
<organism evidence="1 2">
    <name type="scientific">Violaceomyces palustris</name>
    <dbReference type="NCBI Taxonomy" id="1673888"/>
    <lineage>
        <taxon>Eukaryota</taxon>
        <taxon>Fungi</taxon>
        <taxon>Dikarya</taxon>
        <taxon>Basidiomycota</taxon>
        <taxon>Ustilaginomycotina</taxon>
        <taxon>Ustilaginomycetes</taxon>
        <taxon>Violaceomycetales</taxon>
        <taxon>Violaceomycetaceae</taxon>
        <taxon>Violaceomyces</taxon>
    </lineage>
</organism>
<protein>
    <submittedName>
        <fullName evidence="1">Uncharacterized protein</fullName>
    </submittedName>
</protein>
<accession>A0ACD0P216</accession>
<keyword evidence="2" id="KW-1185">Reference proteome</keyword>
<dbReference type="Proteomes" id="UP000245626">
    <property type="component" value="Unassembled WGS sequence"/>
</dbReference>